<proteinExistence type="predicted"/>
<evidence type="ECO:0000313" key="3">
    <source>
        <dbReference type="Proteomes" id="UP000053232"/>
    </source>
</evidence>
<feature type="region of interest" description="Disordered" evidence="1">
    <location>
        <begin position="1"/>
        <end position="24"/>
    </location>
</feature>
<gene>
    <name evidence="2" type="ORF">OXYTRIMIC_395</name>
</gene>
<keyword evidence="3" id="KW-1185">Reference proteome</keyword>
<accession>A0A073HYY8</accession>
<sequence>MEEQKQRYSQESQHNYYDGKRRNFRDGNIDKKAVFWQKVKEARYEHRDRSKDQEILNGAGTKPNRRSKETHIDPNSTHGRAEDFRIRLQVRSKGSGEKGIRGIQSQRKGWTAEFE</sequence>
<evidence type="ECO:0000256" key="1">
    <source>
        <dbReference type="SAM" id="MobiDB-lite"/>
    </source>
</evidence>
<feature type="region of interest" description="Disordered" evidence="1">
    <location>
        <begin position="42"/>
        <end position="115"/>
    </location>
</feature>
<protein>
    <submittedName>
        <fullName evidence="2">Uncharacterized protein</fullName>
    </submittedName>
</protein>
<reference evidence="3" key="1">
    <citation type="journal article" date="2014" name="Cell">
        <title>The Architecture of a Scrambled Genome Reveals Massive Levels of Genomic Rearrangement during Development.</title>
        <authorList>
            <person name="Chen X."/>
            <person name="Bracht J.R."/>
            <person name="Goldman A.D."/>
            <person name="Dolzhenko E."/>
            <person name="Clay D.M."/>
            <person name="Swart E.C."/>
            <person name="Perlman D.H."/>
            <person name="Doak T.G."/>
            <person name="Stuart A."/>
            <person name="Amemiya C.T."/>
            <person name="Sebra R.P."/>
            <person name="Landweber L.F."/>
        </authorList>
    </citation>
    <scope>NUCLEOTIDE SEQUENCE [LARGE SCALE GENOMIC DNA]</scope>
    <source>
        <strain evidence="3">JRB310</strain>
    </source>
</reference>
<organism evidence="2 3">
    <name type="scientific">Oxytricha trifallax</name>
    <dbReference type="NCBI Taxonomy" id="1172189"/>
    <lineage>
        <taxon>Eukaryota</taxon>
        <taxon>Sar</taxon>
        <taxon>Alveolata</taxon>
        <taxon>Ciliophora</taxon>
        <taxon>Intramacronucleata</taxon>
        <taxon>Spirotrichea</taxon>
        <taxon>Stichotrichia</taxon>
        <taxon>Sporadotrichida</taxon>
        <taxon>Oxytrichidae</taxon>
        <taxon>Oxytrichinae</taxon>
        <taxon>Oxytricha</taxon>
    </lineage>
</organism>
<evidence type="ECO:0000313" key="2">
    <source>
        <dbReference type="EMBL" id="KEJ82445.1"/>
    </source>
</evidence>
<name>A0A073HYY8_9SPIT</name>
<dbReference type="Proteomes" id="UP000053232">
    <property type="component" value="Unassembled WGS sequence"/>
</dbReference>
<comment type="caution">
    <text evidence="2">The sequence shown here is derived from an EMBL/GenBank/DDBJ whole genome shotgun (WGS) entry which is preliminary data.</text>
</comment>
<dbReference type="AlphaFoldDB" id="A0A073HYY8"/>
<feature type="compositionally biased region" description="Basic and acidic residues" evidence="1">
    <location>
        <begin position="42"/>
        <end position="54"/>
    </location>
</feature>
<dbReference type="EMBL" id="ARYC01020171">
    <property type="protein sequence ID" value="KEJ82445.1"/>
    <property type="molecule type" value="Genomic_DNA"/>
</dbReference>